<dbReference type="Proteomes" id="UP000017048">
    <property type="component" value="Unassembled WGS sequence"/>
</dbReference>
<evidence type="ECO:0000313" key="2">
    <source>
        <dbReference type="EMBL" id="GAD86953.1"/>
    </source>
</evidence>
<dbReference type="EMBL" id="BAFO02000034">
    <property type="protein sequence ID" value="GAD86953.1"/>
    <property type="molecule type" value="Genomic_DNA"/>
</dbReference>
<reference evidence="2 3" key="1">
    <citation type="journal article" date="2014" name="BMC Genomics">
        <title>Genome based analysis of type-I polyketide synthase and nonribosomal peptide synthetase gene clusters in seven strains of five representative Nocardia species.</title>
        <authorList>
            <person name="Komaki H."/>
            <person name="Ichikawa N."/>
            <person name="Hosoyama A."/>
            <person name="Takahashi-Nakaguchi A."/>
            <person name="Matsuzawa T."/>
            <person name="Suzuki K."/>
            <person name="Fujita N."/>
            <person name="Gonoi T."/>
        </authorList>
    </citation>
    <scope>NUCLEOTIDE SEQUENCE [LARGE SCALE GENOMIC DNA]</scope>
    <source>
        <strain evidence="2 3">NBRC 15531</strain>
    </source>
</reference>
<dbReference type="AlphaFoldDB" id="U5EKU4"/>
<dbReference type="Pfam" id="PF22552">
    <property type="entry name" value="TY-Chap3"/>
    <property type="match status" value="1"/>
</dbReference>
<accession>U5EKU4</accession>
<evidence type="ECO:0000313" key="3">
    <source>
        <dbReference type="Proteomes" id="UP000017048"/>
    </source>
</evidence>
<name>U5EKU4_NOCAS</name>
<keyword evidence="3" id="KW-1185">Reference proteome</keyword>
<proteinExistence type="predicted"/>
<protein>
    <recommendedName>
        <fullName evidence="1">TY-Chap N-terminal domain-containing protein</fullName>
    </recommendedName>
</protein>
<gene>
    <name evidence="2" type="ORF">NCAST_34_00800</name>
</gene>
<organism evidence="2 3">
    <name type="scientific">Nocardia asteroides NBRC 15531</name>
    <dbReference type="NCBI Taxonomy" id="1110697"/>
    <lineage>
        <taxon>Bacteria</taxon>
        <taxon>Bacillati</taxon>
        <taxon>Actinomycetota</taxon>
        <taxon>Actinomycetes</taxon>
        <taxon>Mycobacteriales</taxon>
        <taxon>Nocardiaceae</taxon>
        <taxon>Nocardia</taxon>
    </lineage>
</organism>
<comment type="caution">
    <text evidence="2">The sequence shown here is derived from an EMBL/GenBank/DDBJ whole genome shotgun (WGS) entry which is preliminary data.</text>
</comment>
<feature type="domain" description="TY-Chap N-terminal" evidence="1">
    <location>
        <begin position="6"/>
        <end position="118"/>
    </location>
</feature>
<evidence type="ECO:0000259" key="1">
    <source>
        <dbReference type="Pfam" id="PF22552"/>
    </source>
</evidence>
<sequence length="321" mass="35305">MPTEVDWRYLRDALTLTLTRVPAGAVVALRAWDCEERQLAIVMYRTELMLRLTSGEDTDPRYRVSPADEARLAKLGWVRASGETGRGAWCRLTSWAAGEQAAASVAELIVSTLRDALRTAPTAWGPGSWWRPDSAPDGEAVPPVDIGALSLALGGAVEQVLEQNPQADAAAELAQWRRSRIDALAAVCRGDRQADRIAADIAQRRVAEAGARISLARHHPGRGGRLDVIATAGPRRLLVLHVNADPHDDTPLSETIDGQRCPELSGPYLHRMLRSYPRVPPVVPELWDVVPAYERGLLDIEYLYLRLDPRTNRIAAYPAQL</sequence>
<dbReference type="InterPro" id="IPR054344">
    <property type="entry name" value="TY-Chap_N"/>
</dbReference>